<dbReference type="InterPro" id="IPR046348">
    <property type="entry name" value="SIS_dom_sf"/>
</dbReference>
<dbReference type="CDD" id="cd05017">
    <property type="entry name" value="SIS_PGI_PMI_1"/>
    <property type="match status" value="1"/>
</dbReference>
<dbReference type="Pfam" id="PF10432">
    <property type="entry name" value="bact-PGI_C"/>
    <property type="match status" value="1"/>
</dbReference>
<dbReference type="CDD" id="cd05637">
    <property type="entry name" value="SIS_PGI_PMI_2"/>
    <property type="match status" value="1"/>
</dbReference>
<dbReference type="GO" id="GO:0005975">
    <property type="term" value="P:carbohydrate metabolic process"/>
    <property type="evidence" value="ECO:0007669"/>
    <property type="project" value="InterPro"/>
</dbReference>
<organism evidence="4">
    <name type="scientific">marine sediment metagenome</name>
    <dbReference type="NCBI Taxonomy" id="412755"/>
    <lineage>
        <taxon>unclassified sequences</taxon>
        <taxon>metagenomes</taxon>
        <taxon>ecological metagenomes</taxon>
    </lineage>
</organism>
<dbReference type="NCBIfam" id="TIGR02128">
    <property type="entry name" value="G6PI_arch"/>
    <property type="match status" value="1"/>
</dbReference>
<accession>X0RGM0</accession>
<dbReference type="GO" id="GO:0004347">
    <property type="term" value="F:glucose-6-phosphate isomerase activity"/>
    <property type="evidence" value="ECO:0007669"/>
    <property type="project" value="InterPro"/>
</dbReference>
<dbReference type="Gene3D" id="3.40.50.10490">
    <property type="entry name" value="Glucose-6-phosphate isomerase like protein, domain 1"/>
    <property type="match status" value="2"/>
</dbReference>
<dbReference type="InterPro" id="IPR035484">
    <property type="entry name" value="SIS_PGI/PMI_1"/>
</dbReference>
<reference evidence="4" key="1">
    <citation type="journal article" date="2014" name="Front. Microbiol.">
        <title>High frequency of phylogenetically diverse reductive dehalogenase-homologous genes in deep subseafloor sedimentary metagenomes.</title>
        <authorList>
            <person name="Kawai M."/>
            <person name="Futagami T."/>
            <person name="Toyoda A."/>
            <person name="Takaki Y."/>
            <person name="Nishi S."/>
            <person name="Hori S."/>
            <person name="Arai W."/>
            <person name="Tsubouchi T."/>
            <person name="Morono Y."/>
            <person name="Uchiyama I."/>
            <person name="Ito T."/>
            <person name="Fujiyama A."/>
            <person name="Inagaki F."/>
            <person name="Takami H."/>
        </authorList>
    </citation>
    <scope>NUCLEOTIDE SEQUENCE</scope>
    <source>
        <strain evidence="4">Expedition CK06-06</strain>
    </source>
</reference>
<evidence type="ECO:0000256" key="2">
    <source>
        <dbReference type="ARBA" id="ARBA00023235"/>
    </source>
</evidence>
<gene>
    <name evidence="4" type="ORF">S01H1_16894</name>
</gene>
<evidence type="ECO:0000259" key="3">
    <source>
        <dbReference type="PROSITE" id="PS51464"/>
    </source>
</evidence>
<proteinExistence type="inferred from homology"/>
<evidence type="ECO:0000313" key="4">
    <source>
        <dbReference type="EMBL" id="GAF67999.1"/>
    </source>
</evidence>
<dbReference type="NCBIfam" id="NF006426">
    <property type="entry name" value="PRK08674.1-6"/>
    <property type="match status" value="1"/>
</dbReference>
<sequence length="317" mass="34826">VILGMGGSAIGGDIVRRLALAESKLPVWVHRDYGLPAFVDESTLVIVSSYSGDTEETLSAFTESLRTPARKLVITSGGKLKHLAENEGIPAFVVDYQAPPRAAFPHNFVPLVGIFQKLGLLGDKSADLQETLDILNKLSRDLIETRSLASNPAKQLAAKLWGHVAVIYGAEMLSEVAQRWKAQFNENSKAWAFFESFPELNHNAVAGYEFPLEAKEGIFVLLLRSSSFRPRSLLRYEATAKLLSKAGIAYEFAEARGESALAQVMSLVLLGDYSSFYLAMLNEVDPTSIDAINFIKQYLAQSVVPSNLDFLNRPKTK</sequence>
<dbReference type="InterPro" id="IPR001347">
    <property type="entry name" value="SIS_dom"/>
</dbReference>
<dbReference type="GO" id="GO:1901135">
    <property type="term" value="P:carbohydrate derivative metabolic process"/>
    <property type="evidence" value="ECO:0007669"/>
    <property type="project" value="InterPro"/>
</dbReference>
<protein>
    <recommendedName>
        <fullName evidence="3">SIS domain-containing protein</fullName>
    </recommendedName>
</protein>
<dbReference type="SUPFAM" id="SSF53697">
    <property type="entry name" value="SIS domain"/>
    <property type="match status" value="1"/>
</dbReference>
<evidence type="ECO:0000256" key="1">
    <source>
        <dbReference type="ARBA" id="ARBA00010523"/>
    </source>
</evidence>
<keyword evidence="2" id="KW-0413">Isomerase</keyword>
<comment type="similarity">
    <text evidence="1">Belongs to the PGI/PMI family.</text>
</comment>
<dbReference type="EMBL" id="BARS01008921">
    <property type="protein sequence ID" value="GAF67999.1"/>
    <property type="molecule type" value="Genomic_DNA"/>
</dbReference>
<dbReference type="GO" id="GO:0097367">
    <property type="term" value="F:carbohydrate derivative binding"/>
    <property type="evidence" value="ECO:0007669"/>
    <property type="project" value="InterPro"/>
</dbReference>
<dbReference type="InterPro" id="IPR019490">
    <property type="entry name" value="Glu6P/Mann6P_isomerase_C"/>
</dbReference>
<dbReference type="AlphaFoldDB" id="X0RGM0"/>
<comment type="caution">
    <text evidence="4">The sequence shown here is derived from an EMBL/GenBank/DDBJ whole genome shotgun (WGS) entry which is preliminary data.</text>
</comment>
<feature type="non-terminal residue" evidence="4">
    <location>
        <position position="1"/>
    </location>
</feature>
<feature type="domain" description="SIS" evidence="3">
    <location>
        <begin position="1"/>
        <end position="137"/>
    </location>
</feature>
<dbReference type="GO" id="GO:0004476">
    <property type="term" value="F:mannose-6-phosphate isomerase activity"/>
    <property type="evidence" value="ECO:0007669"/>
    <property type="project" value="InterPro"/>
</dbReference>
<dbReference type="PROSITE" id="PS51464">
    <property type="entry name" value="SIS"/>
    <property type="match status" value="1"/>
</dbReference>
<name>X0RGM0_9ZZZZ</name>